<reference evidence="1" key="1">
    <citation type="submission" date="2022-04" db="EMBL/GenBank/DDBJ databases">
        <title>Genome of the entomopathogenic fungus Entomophthora muscae.</title>
        <authorList>
            <person name="Elya C."/>
            <person name="Lovett B.R."/>
            <person name="Lee E."/>
            <person name="Macias A.M."/>
            <person name="Hajek A.E."/>
            <person name="De Bivort B.L."/>
            <person name="Kasson M.T."/>
            <person name="De Fine Licht H.H."/>
            <person name="Stajich J.E."/>
        </authorList>
    </citation>
    <scope>NUCLEOTIDE SEQUENCE</scope>
    <source>
        <strain evidence="1">Berkeley</strain>
    </source>
</reference>
<organism evidence="1 2">
    <name type="scientific">Entomophthora muscae</name>
    <dbReference type="NCBI Taxonomy" id="34485"/>
    <lineage>
        <taxon>Eukaryota</taxon>
        <taxon>Fungi</taxon>
        <taxon>Fungi incertae sedis</taxon>
        <taxon>Zoopagomycota</taxon>
        <taxon>Entomophthoromycotina</taxon>
        <taxon>Entomophthoromycetes</taxon>
        <taxon>Entomophthorales</taxon>
        <taxon>Entomophthoraceae</taxon>
        <taxon>Entomophthora</taxon>
    </lineage>
</organism>
<keyword evidence="2" id="KW-1185">Reference proteome</keyword>
<gene>
    <name evidence="1" type="ORF">DSO57_1006631</name>
</gene>
<evidence type="ECO:0000313" key="2">
    <source>
        <dbReference type="Proteomes" id="UP001165960"/>
    </source>
</evidence>
<dbReference type="EMBL" id="QTSX02001439">
    <property type="protein sequence ID" value="KAJ9082185.1"/>
    <property type="molecule type" value="Genomic_DNA"/>
</dbReference>
<evidence type="ECO:0000313" key="1">
    <source>
        <dbReference type="EMBL" id="KAJ9082185.1"/>
    </source>
</evidence>
<protein>
    <submittedName>
        <fullName evidence="1">Uncharacterized protein</fullName>
    </submittedName>
</protein>
<proteinExistence type="predicted"/>
<sequence>MKTTCLLALIGESLAAKAASNSPSFIDAQIDLDPVSYMTQMGKLANLSNIKQLLSQIDEYPPKKIPNLTKFKPMKIDDLRRALEISYMPTCPEDKVMGLTCICDSEYSDIGFARNTTYESSALIGYDKKNKQLIVAYKYTSSIRNWMSNFDFLLGQLEGAPKGIQVHRGMMEIYSSIHDQVMHKANEVMQNKKPKGILVTGYSLGGSLAILSTHYWAQFKKKHNVPVFVMGFSPARIGNLDTKLYMEGLGIEINHYTNRNDIVPQIPPRILNYTHIGLEIHEQAATPVTSELVVCSQEYDEDPNCAWGEPGFRITHHMMPFNHVPIIPPYCGKSDGRKNIPDYA</sequence>
<comment type="caution">
    <text evidence="1">The sequence shown here is derived from an EMBL/GenBank/DDBJ whole genome shotgun (WGS) entry which is preliminary data.</text>
</comment>
<accession>A0ACC2U626</accession>
<name>A0ACC2U626_9FUNG</name>
<dbReference type="Proteomes" id="UP001165960">
    <property type="component" value="Unassembled WGS sequence"/>
</dbReference>